<dbReference type="GO" id="GO:0005886">
    <property type="term" value="C:plasma membrane"/>
    <property type="evidence" value="ECO:0007669"/>
    <property type="project" value="TreeGrafter"/>
</dbReference>
<evidence type="ECO:0000256" key="1">
    <source>
        <dbReference type="ARBA" id="ARBA00004141"/>
    </source>
</evidence>
<evidence type="ECO:0000256" key="5">
    <source>
        <dbReference type="ARBA" id="ARBA00022989"/>
    </source>
</evidence>
<evidence type="ECO:0000313" key="8">
    <source>
        <dbReference type="EMBL" id="ACK53244.1"/>
    </source>
</evidence>
<dbReference type="InterPro" id="IPR006043">
    <property type="entry name" value="NCS2"/>
</dbReference>
<feature type="transmembrane region" description="Helical" evidence="7">
    <location>
        <begin position="68"/>
        <end position="85"/>
    </location>
</feature>
<dbReference type="RefSeq" id="WP_012584459.1">
    <property type="nucleotide sequence ID" value="NC_011662.2"/>
</dbReference>
<dbReference type="STRING" id="85643.Tmz1t_0466"/>
<dbReference type="HOGENOM" id="CLU_017959_8_3_4"/>
<name>C4ZL60_THASP</name>
<feature type="transmembrane region" description="Helical" evidence="7">
    <location>
        <begin position="327"/>
        <end position="350"/>
    </location>
</feature>
<dbReference type="Proteomes" id="UP000002186">
    <property type="component" value="Chromosome"/>
</dbReference>
<comment type="similarity">
    <text evidence="2">Belongs to the nucleobase:cation symporter-2 (NCS2) (TC 2.A.40) family.</text>
</comment>
<dbReference type="GO" id="GO:0042907">
    <property type="term" value="F:xanthine transmembrane transporter activity"/>
    <property type="evidence" value="ECO:0007669"/>
    <property type="project" value="TreeGrafter"/>
</dbReference>
<dbReference type="OrthoDB" id="9805749at2"/>
<keyword evidence="3" id="KW-0813">Transport</keyword>
<evidence type="ECO:0000313" key="9">
    <source>
        <dbReference type="Proteomes" id="UP000002186"/>
    </source>
</evidence>
<sequence>MMFPGIRRGSDSLMARRPDSLIHGLDDKPRALTLAALGLQHFMVAAPNLAIVVMICRAAGVDAAAAEGVLSFSLIALAIATLVQCSRRLGSGYFIVSCNSGIYLSASLAAATGGLPVVCGMTLVAGIFQAFFASLLVRARRFFPNEIVALSIIIVGIEIGVIGLNRLSGAGVPGLVVGGATFFVSVVFGVFGRGRWRLYCSLLGMACGYLVYLTTGIPGPSSASDAFSSALFGLPSSAHLGLEFDVGYLLPFLFAAVAASLKTMGAVDICARINDAAWVRPEMHAIRRGVLVDGLSTTLSGLFGSTGTNSSTSSVGVSHASGATSRVIGIAVAAWMLVFALSPAFTHLVVTLPDPVVGGMLVFTGCLVIANGFQVLGTVPMDMRRAGVVAFPLLVAIARVANAPLFAQLPDSVKPLMSSALAIGVFAALLVNAFLSWGNARQATVALDPGHPVGERLRQVRRILDEWNVAHNVKVRVMLTLRELLDERASSLKLAFNGCTLHIGLTRAAPAQDAQTTPDGRFFADRVSDAMAHRKRADGSSVISLCFEQ</sequence>
<gene>
    <name evidence="8" type="ordered locus">Tmz1t_0466</name>
</gene>
<accession>C4ZL60</accession>
<keyword evidence="6 7" id="KW-0472">Membrane</keyword>
<feature type="transmembrane region" description="Helical" evidence="7">
    <location>
        <begin position="198"/>
        <end position="217"/>
    </location>
</feature>
<evidence type="ECO:0000256" key="6">
    <source>
        <dbReference type="ARBA" id="ARBA00023136"/>
    </source>
</evidence>
<evidence type="ECO:0000256" key="7">
    <source>
        <dbReference type="SAM" id="Phobius"/>
    </source>
</evidence>
<feature type="transmembrane region" description="Helical" evidence="7">
    <location>
        <begin position="147"/>
        <end position="164"/>
    </location>
</feature>
<reference evidence="8 9" key="2">
    <citation type="journal article" date="2012" name="Stand. Genomic Sci.">
        <title>Complete genome sequence of Thauera aminoaromatica strain MZ1T.</title>
        <authorList>
            <person name="Jiang K."/>
            <person name="Sanseverino J."/>
            <person name="Chauhan A."/>
            <person name="Lucas S."/>
            <person name="Copeland A."/>
            <person name="Lapidus A."/>
            <person name="Del Rio T.G."/>
            <person name="Dalin E."/>
            <person name="Tice H."/>
            <person name="Bruce D."/>
            <person name="Goodwin L."/>
            <person name="Pitluck S."/>
            <person name="Sims D."/>
            <person name="Brettin T."/>
            <person name="Detter J.C."/>
            <person name="Han C."/>
            <person name="Chang Y.J."/>
            <person name="Larimer F."/>
            <person name="Land M."/>
            <person name="Hauser L."/>
            <person name="Kyrpides N.C."/>
            <person name="Mikhailova N."/>
            <person name="Moser S."/>
            <person name="Jegier P."/>
            <person name="Close D."/>
            <person name="Debruyn J.M."/>
            <person name="Wang Y."/>
            <person name="Layton A.C."/>
            <person name="Allen M.S."/>
            <person name="Sayler G.S."/>
        </authorList>
    </citation>
    <scope>NUCLEOTIDE SEQUENCE [LARGE SCALE GENOMIC DNA]</scope>
    <source>
        <strain evidence="8 9">MZ1T</strain>
    </source>
</reference>
<dbReference type="EMBL" id="CP001281">
    <property type="protein sequence ID" value="ACK53244.1"/>
    <property type="molecule type" value="Genomic_DNA"/>
</dbReference>
<keyword evidence="4 7" id="KW-0812">Transmembrane</keyword>
<feature type="transmembrane region" description="Helical" evidence="7">
    <location>
        <begin position="92"/>
        <end position="109"/>
    </location>
</feature>
<dbReference type="PANTHER" id="PTHR42810:SF4">
    <property type="entry name" value="URIC ACID TRANSPORTER UACT"/>
    <property type="match status" value="1"/>
</dbReference>
<dbReference type="Pfam" id="PF00860">
    <property type="entry name" value="Xan_ur_permease"/>
    <property type="match status" value="1"/>
</dbReference>
<dbReference type="AlphaFoldDB" id="C4ZL60"/>
<dbReference type="PANTHER" id="PTHR42810">
    <property type="entry name" value="PURINE PERMEASE C1399.01C-RELATED"/>
    <property type="match status" value="1"/>
</dbReference>
<feature type="transmembrane region" description="Helical" evidence="7">
    <location>
        <begin position="388"/>
        <end position="409"/>
    </location>
</feature>
<evidence type="ECO:0000256" key="2">
    <source>
        <dbReference type="ARBA" id="ARBA00008821"/>
    </source>
</evidence>
<comment type="subcellular location">
    <subcellularLocation>
        <location evidence="1">Membrane</location>
        <topology evidence="1">Multi-pass membrane protein</topology>
    </subcellularLocation>
</comment>
<dbReference type="eggNOG" id="COG2233">
    <property type="taxonomic scope" value="Bacteria"/>
</dbReference>
<feature type="transmembrane region" description="Helical" evidence="7">
    <location>
        <begin position="115"/>
        <end position="135"/>
    </location>
</feature>
<organism evidence="8 9">
    <name type="scientific">Thauera aminoaromatica</name>
    <dbReference type="NCBI Taxonomy" id="164330"/>
    <lineage>
        <taxon>Bacteria</taxon>
        <taxon>Pseudomonadati</taxon>
        <taxon>Pseudomonadota</taxon>
        <taxon>Betaproteobacteria</taxon>
        <taxon>Rhodocyclales</taxon>
        <taxon>Zoogloeaceae</taxon>
        <taxon>Thauera</taxon>
    </lineage>
</organism>
<feature type="transmembrane region" description="Helical" evidence="7">
    <location>
        <begin position="356"/>
        <end position="376"/>
    </location>
</feature>
<protein>
    <submittedName>
        <fullName evidence="8">Xanthine/uracil/vitamin C permease</fullName>
    </submittedName>
</protein>
<evidence type="ECO:0000256" key="4">
    <source>
        <dbReference type="ARBA" id="ARBA00022692"/>
    </source>
</evidence>
<proteinExistence type="inferred from homology"/>
<dbReference type="KEGG" id="tmz:Tmz1t_0466"/>
<reference evidence="9" key="1">
    <citation type="submission" date="2009-05" db="EMBL/GenBank/DDBJ databases">
        <title>Complete sequence of chromosome of Thauera sp. MZ1T.</title>
        <authorList>
            <consortium name="US DOE Joint Genome Institute"/>
            <person name="Lucas S."/>
            <person name="Copeland A."/>
            <person name="Lapidus A."/>
            <person name="Glavina del Rio T."/>
            <person name="Dalin E."/>
            <person name="Tice H."/>
            <person name="Bruce D."/>
            <person name="Goodwin L."/>
            <person name="Pitluck S."/>
            <person name="Sims D."/>
            <person name="Brettin T."/>
            <person name="Detter J.C."/>
            <person name="Han C."/>
            <person name="Larimer F."/>
            <person name="Land M."/>
            <person name="Hauser L."/>
            <person name="Kyrpides N."/>
            <person name="Mikhailova N."/>
            <person name="Sayler G.S."/>
        </authorList>
    </citation>
    <scope>NUCLEOTIDE SEQUENCE [LARGE SCALE GENOMIC DNA]</scope>
    <source>
        <strain evidence="9">MZ1T</strain>
    </source>
</reference>
<feature type="transmembrane region" description="Helical" evidence="7">
    <location>
        <begin position="415"/>
        <end position="435"/>
    </location>
</feature>
<evidence type="ECO:0000256" key="3">
    <source>
        <dbReference type="ARBA" id="ARBA00022448"/>
    </source>
</evidence>
<keyword evidence="5 7" id="KW-1133">Transmembrane helix</keyword>
<feature type="transmembrane region" description="Helical" evidence="7">
    <location>
        <begin position="237"/>
        <end position="259"/>
    </location>
</feature>
<feature type="transmembrane region" description="Helical" evidence="7">
    <location>
        <begin position="170"/>
        <end position="191"/>
    </location>
</feature>
<keyword evidence="9" id="KW-1185">Reference proteome</keyword>